<protein>
    <recommendedName>
        <fullName evidence="2">DNA methylase N-4/N-6 domain-containing protein</fullName>
    </recommendedName>
</protein>
<evidence type="ECO:0000313" key="1">
    <source>
        <dbReference type="EMBL" id="QHT18172.1"/>
    </source>
</evidence>
<name>A0A6C0DPC3_9ZZZZ</name>
<dbReference type="EMBL" id="MN739649">
    <property type="protein sequence ID" value="QHT18172.1"/>
    <property type="molecule type" value="Genomic_DNA"/>
</dbReference>
<dbReference type="SUPFAM" id="SSF53335">
    <property type="entry name" value="S-adenosyl-L-methionine-dependent methyltransferases"/>
    <property type="match status" value="1"/>
</dbReference>
<evidence type="ECO:0008006" key="2">
    <source>
        <dbReference type="Google" id="ProtNLM"/>
    </source>
</evidence>
<accession>A0A6C0DPC3</accession>
<reference evidence="1" key="1">
    <citation type="journal article" date="2020" name="Nature">
        <title>Giant virus diversity and host interactions through global metagenomics.</title>
        <authorList>
            <person name="Schulz F."/>
            <person name="Roux S."/>
            <person name="Paez-Espino D."/>
            <person name="Jungbluth S."/>
            <person name="Walsh D.A."/>
            <person name="Denef V.J."/>
            <person name="McMahon K.D."/>
            <person name="Konstantinidis K.T."/>
            <person name="Eloe-Fadrosh E.A."/>
            <person name="Kyrpides N.C."/>
            <person name="Woyke T."/>
        </authorList>
    </citation>
    <scope>NUCLEOTIDE SEQUENCE</scope>
    <source>
        <strain evidence="1">GVMAG-M-3300023174-3</strain>
    </source>
</reference>
<organism evidence="1">
    <name type="scientific">viral metagenome</name>
    <dbReference type="NCBI Taxonomy" id="1070528"/>
    <lineage>
        <taxon>unclassified sequences</taxon>
        <taxon>metagenomes</taxon>
        <taxon>organismal metagenomes</taxon>
    </lineage>
</organism>
<dbReference type="InterPro" id="IPR029063">
    <property type="entry name" value="SAM-dependent_MTases_sf"/>
</dbReference>
<proteinExistence type="predicted"/>
<dbReference type="AlphaFoldDB" id="A0A6C0DPC3"/>
<sequence length="344" mass="40602">MSLKEYIKNKKVTREDIKELYQNVVDRNEYLTRFYNLSLQIHPDKLHIDIPPMKSQHMNNNEEIVYKNLIRNIYMDDILKKTQSGIENQLTFLDMVEDLYLRNHIDYKLLTPSAIHYIKEGRIGSVFSSYYFRASILNPYLVYSLNQRVLHGTKIFTPTLGWSSYMYGFLECPDVIEYVGTDVIPSVCRKTKLLSHVLAPKKTTTIYCKPSEQLARTPAFLNKYKGHFDVVFFSPPYYKLELYDSANQSTELYKTYEEWLENYWEKTIQLCHHVLEAGGKLCYILSGYGSENTNEKYDLVNDMNSITKKYFKLKSTQPMYNKNVHVTTHKLPSEKIMIFEKTHK</sequence>
<dbReference type="Gene3D" id="3.40.50.150">
    <property type="entry name" value="Vaccinia Virus protein VP39"/>
    <property type="match status" value="1"/>
</dbReference>